<feature type="compositionally biased region" description="Polar residues" evidence="1">
    <location>
        <begin position="98"/>
        <end position="125"/>
    </location>
</feature>
<protein>
    <submittedName>
        <fullName evidence="2">Uncharacterized protein</fullName>
    </submittedName>
</protein>
<feature type="compositionally biased region" description="Polar residues" evidence="1">
    <location>
        <begin position="259"/>
        <end position="275"/>
    </location>
</feature>
<feature type="compositionally biased region" description="Basic and acidic residues" evidence="1">
    <location>
        <begin position="192"/>
        <end position="201"/>
    </location>
</feature>
<feature type="region of interest" description="Disordered" evidence="1">
    <location>
        <begin position="191"/>
        <end position="241"/>
    </location>
</feature>
<organism evidence="2">
    <name type="scientific">Cacopsylla melanoneura</name>
    <dbReference type="NCBI Taxonomy" id="428564"/>
    <lineage>
        <taxon>Eukaryota</taxon>
        <taxon>Metazoa</taxon>
        <taxon>Ecdysozoa</taxon>
        <taxon>Arthropoda</taxon>
        <taxon>Hexapoda</taxon>
        <taxon>Insecta</taxon>
        <taxon>Pterygota</taxon>
        <taxon>Neoptera</taxon>
        <taxon>Paraneoptera</taxon>
        <taxon>Hemiptera</taxon>
        <taxon>Sternorrhyncha</taxon>
        <taxon>Psylloidea</taxon>
        <taxon>Psyllidae</taxon>
        <taxon>Psyllinae</taxon>
        <taxon>Cacopsylla</taxon>
    </lineage>
</organism>
<feature type="region of interest" description="Disordered" evidence="1">
    <location>
        <begin position="1"/>
        <end position="28"/>
    </location>
</feature>
<feature type="region of interest" description="Disordered" evidence="1">
    <location>
        <begin position="47"/>
        <end position="125"/>
    </location>
</feature>
<accession>A0A8D8V7I4</accession>
<sequence length="301" mass="33175">MQCISSLKPPTPLRKLGRPHRSRSLEKSSIITLPAVDEVNECPDSLDIVGTSPRIPTVEQSTKVDDGDSTHHQGTKETIRNTLRPTDTTKDIVGRVLTNGTTDTQSTKQSNGSSPTTNTQDLVKDVTNNSETYVVKKTEVRMSIPAFPQENKDPPPTSNKSHTYRVRKPIRSIQTRESNAGLAAKRVLNESAHTESNRIESVRNVQQRQNMPPIQNSETRTKSQQSPILANPSATNHTTEHVRHSIEYFDSIETTTSASGSVFYSAPGSSMNSNRPVRESLAECDSLDQSQPDISDSEDLV</sequence>
<evidence type="ECO:0000313" key="2">
    <source>
        <dbReference type="EMBL" id="CAG6716082.1"/>
    </source>
</evidence>
<feature type="region of interest" description="Disordered" evidence="1">
    <location>
        <begin position="259"/>
        <end position="301"/>
    </location>
</feature>
<proteinExistence type="predicted"/>
<dbReference type="AlphaFoldDB" id="A0A8D8V7I4"/>
<dbReference type="EMBL" id="HBUF01353923">
    <property type="protein sequence ID" value="CAG6716082.1"/>
    <property type="molecule type" value="Transcribed_RNA"/>
</dbReference>
<evidence type="ECO:0000256" key="1">
    <source>
        <dbReference type="SAM" id="MobiDB-lite"/>
    </source>
</evidence>
<name>A0A8D8V7I4_9HEMI</name>
<feature type="compositionally biased region" description="Basic and acidic residues" evidence="1">
    <location>
        <begin position="62"/>
        <end position="79"/>
    </location>
</feature>
<feature type="compositionally biased region" description="Polar residues" evidence="1">
    <location>
        <begin position="203"/>
        <end position="237"/>
    </location>
</feature>
<reference evidence="2" key="1">
    <citation type="submission" date="2021-05" db="EMBL/GenBank/DDBJ databases">
        <authorList>
            <person name="Alioto T."/>
            <person name="Alioto T."/>
            <person name="Gomez Garrido J."/>
        </authorList>
    </citation>
    <scope>NUCLEOTIDE SEQUENCE</scope>
</reference>